<feature type="region of interest" description="Disordered" evidence="1">
    <location>
        <begin position="34"/>
        <end position="69"/>
    </location>
</feature>
<feature type="compositionally biased region" description="Pro residues" evidence="1">
    <location>
        <begin position="191"/>
        <end position="203"/>
    </location>
</feature>
<evidence type="ECO:0000313" key="2">
    <source>
        <dbReference type="EMBL" id="OUB85892.1"/>
    </source>
</evidence>
<sequence>MPIDYKNVLKKMGLTVTATSLSVGILSGCSLFGSEQSKKTDKKASVSKKVENEKKKQEEKKEPEKLQEKDFASLTENAVKSQEPNQDVAFVLDHMKKQPLNTKDKQIASHIKSSDEATSRVVAMLDQELSKSSHLNTDDVAIVASNSVPTETKDNQLVFGNIKDTTVASIGDVIPQENIKLPIQVEEKPSNPLPNKPKPPVDPPTDGGDKPKPPVDPPTDGGDKPKPPVDPPTDGGDKPKPPVEPPTDGGDKPKPPVEPPTDGGDKPKPPIDPPTDGGDKPKPPVEPPTDGGDKPKPPVDPPTDGGDKPKPPVDPPTDGGDKPKPPVDPPTDGGDKPKPPTDQKKPNTVV</sequence>
<evidence type="ECO:0000313" key="3">
    <source>
        <dbReference type="Proteomes" id="UP000195160"/>
    </source>
</evidence>
<feature type="region of interest" description="Disordered" evidence="1">
    <location>
        <begin position="166"/>
        <end position="350"/>
    </location>
</feature>
<dbReference type="Proteomes" id="UP000195160">
    <property type="component" value="Unassembled WGS sequence"/>
</dbReference>
<dbReference type="EMBL" id="MOOV01000270">
    <property type="protein sequence ID" value="OUB85892.1"/>
    <property type="molecule type" value="Genomic_DNA"/>
</dbReference>
<reference evidence="2 3" key="1">
    <citation type="submission" date="2016-10" db="EMBL/GenBank/DDBJ databases">
        <title>Comparative genomics of Bacillus thuringiensis reveals a path to pathogens against multiple invertebrate hosts.</title>
        <authorList>
            <person name="Zheng J."/>
            <person name="Gao Q."/>
            <person name="Liu H."/>
            <person name="Peng D."/>
            <person name="Ruan L."/>
            <person name="Sun M."/>
        </authorList>
    </citation>
    <scope>NUCLEOTIDE SEQUENCE [LARGE SCALE GENOMIC DNA]</scope>
    <source>
        <strain evidence="2">T30001</strain>
    </source>
</reference>
<dbReference type="AlphaFoldDB" id="A0A9X6R9N3"/>
<proteinExistence type="predicted"/>
<dbReference type="RefSeq" id="WP_088070519.1">
    <property type="nucleotide sequence ID" value="NZ_MOOV01000270.1"/>
</dbReference>
<protein>
    <submittedName>
        <fullName evidence="2">Uncharacterized protein</fullName>
    </submittedName>
</protein>
<accession>A0A9X6R9N3</accession>
<name>A0A9X6R9N3_BACTV</name>
<comment type="caution">
    <text evidence="2">The sequence shown here is derived from an EMBL/GenBank/DDBJ whole genome shotgun (WGS) entry which is preliminary data.</text>
</comment>
<feature type="compositionally biased region" description="Basic and acidic residues" evidence="1">
    <location>
        <begin position="36"/>
        <end position="69"/>
    </location>
</feature>
<evidence type="ECO:0000256" key="1">
    <source>
        <dbReference type="SAM" id="MobiDB-lite"/>
    </source>
</evidence>
<organism evidence="2 3">
    <name type="scientific">Bacillus thuringiensis subsp. medellin</name>
    <dbReference type="NCBI Taxonomy" id="79672"/>
    <lineage>
        <taxon>Bacteria</taxon>
        <taxon>Bacillati</taxon>
        <taxon>Bacillota</taxon>
        <taxon>Bacilli</taxon>
        <taxon>Bacillales</taxon>
        <taxon>Bacillaceae</taxon>
        <taxon>Bacillus</taxon>
        <taxon>Bacillus cereus group</taxon>
    </lineage>
</organism>
<gene>
    <name evidence="2" type="ORF">BK784_33540</name>
</gene>
<feature type="compositionally biased region" description="Basic and acidic residues" evidence="1">
    <location>
        <begin position="333"/>
        <end position="350"/>
    </location>
</feature>
<dbReference type="PROSITE" id="PS51257">
    <property type="entry name" value="PROKAR_LIPOPROTEIN"/>
    <property type="match status" value="1"/>
</dbReference>